<dbReference type="InterPro" id="IPR024370">
    <property type="entry name" value="PBP_domain"/>
</dbReference>
<sequence length="132" mass="15101">MSTTTSTENSGLLDLLLPPFEKKYDLRVDVIPVGTGKALQLGRNGDVDIVFVHARRAEDRFVAETYGDYFEIGRGCGNFLSYGIFDLDGKDPDYTKRARLFKQGSTSTDLHHEPLDLDQINEWIKYSWYEEE</sequence>
<name>X0T054_9ZZZZ</name>
<reference evidence="2" key="1">
    <citation type="journal article" date="2014" name="Front. Microbiol.">
        <title>High frequency of phylogenetically diverse reductive dehalogenase-homologous genes in deep subseafloor sedimentary metagenomes.</title>
        <authorList>
            <person name="Kawai M."/>
            <person name="Futagami T."/>
            <person name="Toyoda A."/>
            <person name="Takaki Y."/>
            <person name="Nishi S."/>
            <person name="Hori S."/>
            <person name="Arai W."/>
            <person name="Tsubouchi T."/>
            <person name="Morono Y."/>
            <person name="Uchiyama I."/>
            <person name="Ito T."/>
            <person name="Fujiyama A."/>
            <person name="Inagaki F."/>
            <person name="Takami H."/>
        </authorList>
    </citation>
    <scope>NUCLEOTIDE SEQUENCE</scope>
    <source>
        <strain evidence="2">Expedition CK06-06</strain>
    </source>
</reference>
<dbReference type="SUPFAM" id="SSF53850">
    <property type="entry name" value="Periplasmic binding protein-like II"/>
    <property type="match status" value="1"/>
</dbReference>
<comment type="caution">
    <text evidence="2">The sequence shown here is derived from an EMBL/GenBank/DDBJ whole genome shotgun (WGS) entry which is preliminary data.</text>
</comment>
<organism evidence="2">
    <name type="scientific">marine sediment metagenome</name>
    <dbReference type="NCBI Taxonomy" id="412755"/>
    <lineage>
        <taxon>unclassified sequences</taxon>
        <taxon>metagenomes</taxon>
        <taxon>ecological metagenomes</taxon>
    </lineage>
</organism>
<feature type="domain" description="PBP" evidence="1">
    <location>
        <begin position="3"/>
        <end position="61"/>
    </location>
</feature>
<accession>X0T054</accession>
<evidence type="ECO:0000259" key="1">
    <source>
        <dbReference type="Pfam" id="PF12849"/>
    </source>
</evidence>
<dbReference type="InterPro" id="IPR052738">
    <property type="entry name" value="ABC-Tungstate_binding"/>
</dbReference>
<dbReference type="Pfam" id="PF12849">
    <property type="entry name" value="PBP_like_2"/>
    <property type="match status" value="1"/>
</dbReference>
<dbReference type="SUPFAM" id="SSF56762">
    <property type="entry name" value="HydB/Nqo4-like"/>
    <property type="match status" value="1"/>
</dbReference>
<dbReference type="PANTHER" id="PTHR37945:SF1">
    <property type="entry name" value="EXTRACELLULAR TUNGSTATE BINDING PROTEIN"/>
    <property type="match status" value="1"/>
</dbReference>
<proteinExistence type="predicted"/>
<dbReference type="AlphaFoldDB" id="X0T054"/>
<protein>
    <recommendedName>
        <fullName evidence="1">PBP domain-containing protein</fullName>
    </recommendedName>
</protein>
<dbReference type="Gene3D" id="3.40.190.10">
    <property type="entry name" value="Periplasmic binding protein-like II"/>
    <property type="match status" value="1"/>
</dbReference>
<dbReference type="EMBL" id="BARS01000715">
    <property type="protein sequence ID" value="GAF81547.1"/>
    <property type="molecule type" value="Genomic_DNA"/>
</dbReference>
<dbReference type="GO" id="GO:0016151">
    <property type="term" value="F:nickel cation binding"/>
    <property type="evidence" value="ECO:0007669"/>
    <property type="project" value="InterPro"/>
</dbReference>
<feature type="non-terminal residue" evidence="2">
    <location>
        <position position="132"/>
    </location>
</feature>
<dbReference type="InterPro" id="IPR029014">
    <property type="entry name" value="NiFe-Hase_large"/>
</dbReference>
<gene>
    <name evidence="2" type="ORF">S01H1_01615</name>
</gene>
<evidence type="ECO:0000313" key="2">
    <source>
        <dbReference type="EMBL" id="GAF81547.1"/>
    </source>
</evidence>
<dbReference type="PANTHER" id="PTHR37945">
    <property type="entry name" value="EXTRACELLULAR TUNGSTATE BINDING PROTEIN"/>
    <property type="match status" value="1"/>
</dbReference>